<dbReference type="RefSeq" id="WP_056943433.1">
    <property type="nucleotide sequence ID" value="NZ_AZDT01000001.1"/>
</dbReference>
<accession>A0A0R1K4J9</accession>
<evidence type="ECO:0000313" key="3">
    <source>
        <dbReference type="Proteomes" id="UP000051162"/>
    </source>
</evidence>
<feature type="domain" description="DUF2087" evidence="1">
    <location>
        <begin position="8"/>
        <end position="76"/>
    </location>
</feature>
<dbReference type="STRING" id="1423773.FD30_GL000065"/>
<evidence type="ECO:0000259" key="1">
    <source>
        <dbReference type="Pfam" id="PF09860"/>
    </source>
</evidence>
<gene>
    <name evidence="2" type="ORF">FD30_GL000065</name>
</gene>
<dbReference type="GeneID" id="84781861"/>
<sequence length="83" mass="9944">MTQNAPLHLERLPRKQKRLQRVLEQIVTTIPTDHRLTEAEINAYLQPIYADYALLRRSLIDWHYLDRTPDGTAYWRVTTERNV</sequence>
<comment type="caution">
    <text evidence="2">The sequence shown here is derived from an EMBL/GenBank/DDBJ whole genome shotgun (WGS) entry which is preliminary data.</text>
</comment>
<reference evidence="2 3" key="1">
    <citation type="journal article" date="2015" name="Genome Announc.">
        <title>Expanding the biotechnology potential of lactobacilli through comparative genomics of 213 strains and associated genera.</title>
        <authorList>
            <person name="Sun Z."/>
            <person name="Harris H.M."/>
            <person name="McCann A."/>
            <person name="Guo C."/>
            <person name="Argimon S."/>
            <person name="Zhang W."/>
            <person name="Yang X."/>
            <person name="Jeffery I.B."/>
            <person name="Cooney J.C."/>
            <person name="Kagawa T.F."/>
            <person name="Liu W."/>
            <person name="Song Y."/>
            <person name="Salvetti E."/>
            <person name="Wrobel A."/>
            <person name="Rasinkangas P."/>
            <person name="Parkhill J."/>
            <person name="Rea M.C."/>
            <person name="O'Sullivan O."/>
            <person name="Ritari J."/>
            <person name="Douillard F.P."/>
            <person name="Paul Ross R."/>
            <person name="Yang R."/>
            <person name="Briner A.E."/>
            <person name="Felis G.E."/>
            <person name="de Vos W.M."/>
            <person name="Barrangou R."/>
            <person name="Klaenhammer T.R."/>
            <person name="Caufield P.W."/>
            <person name="Cui Y."/>
            <person name="Zhang H."/>
            <person name="O'Toole P.W."/>
        </authorList>
    </citation>
    <scope>NUCLEOTIDE SEQUENCE [LARGE SCALE GENOMIC DNA]</scope>
    <source>
        <strain evidence="2 3">DSM 19117</strain>
    </source>
</reference>
<proteinExistence type="predicted"/>
<dbReference type="Pfam" id="PF09860">
    <property type="entry name" value="DUF2087"/>
    <property type="match status" value="1"/>
</dbReference>
<dbReference type="AlphaFoldDB" id="A0A0R1K4J9"/>
<dbReference type="EMBL" id="AZDT01000001">
    <property type="protein sequence ID" value="KRK78236.1"/>
    <property type="molecule type" value="Genomic_DNA"/>
</dbReference>
<name>A0A0R1K4J9_9LACO</name>
<organism evidence="2 3">
    <name type="scientific">Levilactobacillus namurensis DSM 19117</name>
    <dbReference type="NCBI Taxonomy" id="1423773"/>
    <lineage>
        <taxon>Bacteria</taxon>
        <taxon>Bacillati</taxon>
        <taxon>Bacillota</taxon>
        <taxon>Bacilli</taxon>
        <taxon>Lactobacillales</taxon>
        <taxon>Lactobacillaceae</taxon>
        <taxon>Levilactobacillus</taxon>
    </lineage>
</organism>
<dbReference type="OrthoDB" id="9789954at2"/>
<dbReference type="InterPro" id="IPR018656">
    <property type="entry name" value="DUF2087"/>
</dbReference>
<protein>
    <recommendedName>
        <fullName evidence="1">DUF2087 domain-containing protein</fullName>
    </recommendedName>
</protein>
<keyword evidence="3" id="KW-1185">Reference proteome</keyword>
<evidence type="ECO:0000313" key="2">
    <source>
        <dbReference type="EMBL" id="KRK78236.1"/>
    </source>
</evidence>
<dbReference type="PATRIC" id="fig|1423773.3.peg.65"/>
<dbReference type="Proteomes" id="UP000051162">
    <property type="component" value="Unassembled WGS sequence"/>
</dbReference>